<accession>A0AAD5VFU8</accession>
<dbReference type="Gene3D" id="1.10.510.10">
    <property type="entry name" value="Transferase(Phosphotransferase) domain 1"/>
    <property type="match status" value="1"/>
</dbReference>
<evidence type="ECO:0000313" key="2">
    <source>
        <dbReference type="EMBL" id="KAJ3491246.1"/>
    </source>
</evidence>
<feature type="domain" description="Protein kinase" evidence="1">
    <location>
        <begin position="65"/>
        <end position="375"/>
    </location>
</feature>
<dbReference type="SMART" id="SM00220">
    <property type="entry name" value="S_TKc"/>
    <property type="match status" value="1"/>
</dbReference>
<dbReference type="PANTHER" id="PTHR44167:SF24">
    <property type="entry name" value="SERINE_THREONINE-PROTEIN KINASE CHK2"/>
    <property type="match status" value="1"/>
</dbReference>
<dbReference type="GO" id="GO:0044773">
    <property type="term" value="P:mitotic DNA damage checkpoint signaling"/>
    <property type="evidence" value="ECO:0007669"/>
    <property type="project" value="TreeGrafter"/>
</dbReference>
<evidence type="ECO:0000313" key="3">
    <source>
        <dbReference type="Proteomes" id="UP001212997"/>
    </source>
</evidence>
<keyword evidence="3" id="KW-1185">Reference proteome</keyword>
<organism evidence="2 3">
    <name type="scientific">Meripilus lineatus</name>
    <dbReference type="NCBI Taxonomy" id="2056292"/>
    <lineage>
        <taxon>Eukaryota</taxon>
        <taxon>Fungi</taxon>
        <taxon>Dikarya</taxon>
        <taxon>Basidiomycota</taxon>
        <taxon>Agaricomycotina</taxon>
        <taxon>Agaricomycetes</taxon>
        <taxon>Polyporales</taxon>
        <taxon>Meripilaceae</taxon>
        <taxon>Meripilus</taxon>
    </lineage>
</organism>
<proteinExistence type="predicted"/>
<dbReference type="InterPro" id="IPR011009">
    <property type="entry name" value="Kinase-like_dom_sf"/>
</dbReference>
<protein>
    <recommendedName>
        <fullName evidence="1">Protein kinase domain-containing protein</fullName>
    </recommendedName>
</protein>
<comment type="caution">
    <text evidence="2">The sequence shown here is derived from an EMBL/GenBank/DDBJ whole genome shotgun (WGS) entry which is preliminary data.</text>
</comment>
<gene>
    <name evidence="2" type="ORF">NLI96_g853</name>
</gene>
<dbReference type="InterPro" id="IPR000719">
    <property type="entry name" value="Prot_kinase_dom"/>
</dbReference>
<dbReference type="CDD" id="cd00180">
    <property type="entry name" value="PKc"/>
    <property type="match status" value="1"/>
</dbReference>
<sequence length="375" mass="43647">MTGPQAQATASEPPAIKPQFDHAVLQSGEVFWRDHQRWLEQKGYMLRPRYHPSWVASWRGADDSWWNYEDSTPAARPPVMDATRIDTGEIVVLKRISKSEYPTEAEIMQFFTAEPLGSHPRNHCVPLLDHFDVPGEKNYQILVTPLLRKYNDPRFKSVGEAVEFFRQIFVALQFMHQLKVAHRDCTEFNVMMDPRPTFPDLYHPQNPRMNLNWNGAPQYYTRTARPTKYYLIDFGLSRKFDPEGDPPLEVPVLGGDMTVPEYQDSTSPCDPFPVDVYYIGNMINEDFLLTSKGVEFMIPLINDMIQDDPSKRPTMDEVVSRFDDIRRKLSWWKLRSRLIETSEGNFERFVRSVRHAVRTTIHVIRSRPAIPTPND</sequence>
<dbReference type="Proteomes" id="UP001212997">
    <property type="component" value="Unassembled WGS sequence"/>
</dbReference>
<dbReference type="PANTHER" id="PTHR44167">
    <property type="entry name" value="OVARIAN-SPECIFIC SERINE/THREONINE-PROTEIN KINASE LOK-RELATED"/>
    <property type="match status" value="1"/>
</dbReference>
<dbReference type="GO" id="GO:0004674">
    <property type="term" value="F:protein serine/threonine kinase activity"/>
    <property type="evidence" value="ECO:0007669"/>
    <property type="project" value="TreeGrafter"/>
</dbReference>
<dbReference type="GO" id="GO:0005524">
    <property type="term" value="F:ATP binding"/>
    <property type="evidence" value="ECO:0007669"/>
    <property type="project" value="InterPro"/>
</dbReference>
<dbReference type="EMBL" id="JANAWD010000015">
    <property type="protein sequence ID" value="KAJ3491246.1"/>
    <property type="molecule type" value="Genomic_DNA"/>
</dbReference>
<dbReference type="GO" id="GO:0005634">
    <property type="term" value="C:nucleus"/>
    <property type="evidence" value="ECO:0007669"/>
    <property type="project" value="TreeGrafter"/>
</dbReference>
<reference evidence="2" key="1">
    <citation type="submission" date="2022-07" db="EMBL/GenBank/DDBJ databases">
        <title>Genome Sequence of Physisporinus lineatus.</title>
        <authorList>
            <person name="Buettner E."/>
        </authorList>
    </citation>
    <scope>NUCLEOTIDE SEQUENCE</scope>
    <source>
        <strain evidence="2">VT162</strain>
    </source>
</reference>
<name>A0AAD5VFU8_9APHY</name>
<dbReference type="PROSITE" id="PS50011">
    <property type="entry name" value="PROTEIN_KINASE_DOM"/>
    <property type="match status" value="1"/>
</dbReference>
<dbReference type="AlphaFoldDB" id="A0AAD5VFU8"/>
<evidence type="ECO:0000259" key="1">
    <source>
        <dbReference type="PROSITE" id="PS50011"/>
    </source>
</evidence>
<dbReference type="SUPFAM" id="SSF56112">
    <property type="entry name" value="Protein kinase-like (PK-like)"/>
    <property type="match status" value="1"/>
</dbReference>